<comment type="caution">
    <text evidence="1">The sequence shown here is derived from an EMBL/GenBank/DDBJ whole genome shotgun (WGS) entry which is preliminary data.</text>
</comment>
<sequence>MTFPTVLATLFAVANAQSALPQYGGDAGQYRYESVSDLSFETSAITIDLDKKTLVYPATVTEIEACPANRSRCFKTTRMSFCAPTDPEMRAKEWECGDGDLIFKLEGERTLRILGDEIHTFVISRHGTEYFYSPERGLVMFRFVNQPISEVYWSVDGRGFGTDESAASR</sequence>
<name>A0A4S2CXW7_STEMA</name>
<evidence type="ECO:0000313" key="1">
    <source>
        <dbReference type="EMBL" id="TGY33877.1"/>
    </source>
</evidence>
<protein>
    <submittedName>
        <fullName evidence="1">Uncharacterized protein</fullName>
    </submittedName>
</protein>
<proteinExistence type="predicted"/>
<dbReference type="AlphaFoldDB" id="A0A4S2CXW7"/>
<evidence type="ECO:0000313" key="2">
    <source>
        <dbReference type="Proteomes" id="UP000306631"/>
    </source>
</evidence>
<dbReference type="Proteomes" id="UP000306631">
    <property type="component" value="Unassembled WGS sequence"/>
</dbReference>
<dbReference type="RefSeq" id="WP_037591463.1">
    <property type="nucleotide sequence ID" value="NZ_SRYW01000008.1"/>
</dbReference>
<reference evidence="1 2" key="1">
    <citation type="submission" date="2019-04" db="EMBL/GenBank/DDBJ databases">
        <title>Microbes associate with the intestines of laboratory mice.</title>
        <authorList>
            <person name="Navarre W."/>
            <person name="Wong E."/>
            <person name="Huang K."/>
            <person name="Tropini C."/>
            <person name="Ng K."/>
            <person name="Yu B."/>
        </authorList>
    </citation>
    <scope>NUCLEOTIDE SEQUENCE [LARGE SCALE GENOMIC DNA]</scope>
    <source>
        <strain evidence="1 2">NM62_B4-13</strain>
    </source>
</reference>
<dbReference type="EMBL" id="SRYW01000008">
    <property type="protein sequence ID" value="TGY33877.1"/>
    <property type="molecule type" value="Genomic_DNA"/>
</dbReference>
<organism evidence="1 2">
    <name type="scientific">Stenotrophomonas maltophilia</name>
    <name type="common">Pseudomonas maltophilia</name>
    <name type="synonym">Xanthomonas maltophilia</name>
    <dbReference type="NCBI Taxonomy" id="40324"/>
    <lineage>
        <taxon>Bacteria</taxon>
        <taxon>Pseudomonadati</taxon>
        <taxon>Pseudomonadota</taxon>
        <taxon>Gammaproteobacteria</taxon>
        <taxon>Lysobacterales</taxon>
        <taxon>Lysobacteraceae</taxon>
        <taxon>Stenotrophomonas</taxon>
        <taxon>Stenotrophomonas maltophilia group</taxon>
    </lineage>
</organism>
<accession>A0A4S2CXW7</accession>
<gene>
    <name evidence="1" type="ORF">E5352_10895</name>
</gene>